<gene>
    <name evidence="1" type="ORF">EDS130_LOCUS29852</name>
</gene>
<comment type="caution">
    <text evidence="1">The sequence shown here is derived from an EMBL/GenBank/DDBJ whole genome shotgun (WGS) entry which is preliminary data.</text>
</comment>
<dbReference type="Proteomes" id="UP000663852">
    <property type="component" value="Unassembled WGS sequence"/>
</dbReference>
<evidence type="ECO:0000313" key="1">
    <source>
        <dbReference type="EMBL" id="CAF1286627.1"/>
    </source>
</evidence>
<dbReference type="OrthoDB" id="9998640at2759"/>
<name>A0A815CFS1_ADIRI</name>
<protein>
    <submittedName>
        <fullName evidence="1">Uncharacterized protein</fullName>
    </submittedName>
</protein>
<reference evidence="1" key="1">
    <citation type="submission" date="2021-02" db="EMBL/GenBank/DDBJ databases">
        <authorList>
            <person name="Nowell W R."/>
        </authorList>
    </citation>
    <scope>NUCLEOTIDE SEQUENCE</scope>
</reference>
<dbReference type="EMBL" id="CAJNOJ010000205">
    <property type="protein sequence ID" value="CAF1286627.1"/>
    <property type="molecule type" value="Genomic_DNA"/>
</dbReference>
<accession>A0A815CFS1</accession>
<dbReference type="AlphaFoldDB" id="A0A815CFS1"/>
<organism evidence="1 2">
    <name type="scientific">Adineta ricciae</name>
    <name type="common">Rotifer</name>
    <dbReference type="NCBI Taxonomy" id="249248"/>
    <lineage>
        <taxon>Eukaryota</taxon>
        <taxon>Metazoa</taxon>
        <taxon>Spiralia</taxon>
        <taxon>Gnathifera</taxon>
        <taxon>Rotifera</taxon>
        <taxon>Eurotatoria</taxon>
        <taxon>Bdelloidea</taxon>
        <taxon>Adinetida</taxon>
        <taxon>Adinetidae</taxon>
        <taxon>Adineta</taxon>
    </lineage>
</organism>
<proteinExistence type="predicted"/>
<evidence type="ECO:0000313" key="2">
    <source>
        <dbReference type="Proteomes" id="UP000663852"/>
    </source>
</evidence>
<sequence length="230" mass="25271">MDGECDIHHVTVSTTLLFAINSSGASKQYRYVSLSWPGMIGVLSSVNETEIYSTENAGPSQIGAQVKRLTSFPYMATHLHLKSLHLIQTLNNHPKCWPTDKATSELKGPICSPVHCIVTKSNTYWSVEHIRSLLQSACKGHTKHTIEHQNLECEQSSTNEDTLSVYNFIGAAFLACKPESLEHLFVGSANVLINDGMARASPTTSYRSVDINCILFAPPCVVSIDSMVMQ</sequence>